<evidence type="ECO:0000259" key="8">
    <source>
        <dbReference type="PROSITE" id="PS51296"/>
    </source>
</evidence>
<keyword evidence="4" id="KW-0560">Oxidoreductase</keyword>
<keyword evidence="2" id="KW-0001">2Fe-2S</keyword>
<dbReference type="GO" id="GO:0016491">
    <property type="term" value="F:oxidoreductase activity"/>
    <property type="evidence" value="ECO:0007669"/>
    <property type="project" value="UniProtKB-KW"/>
</dbReference>
<dbReference type="OrthoDB" id="7456916at2"/>
<keyword evidence="5" id="KW-0408">Iron</keyword>
<evidence type="ECO:0000256" key="5">
    <source>
        <dbReference type="ARBA" id="ARBA00023004"/>
    </source>
</evidence>
<dbReference type="CDD" id="cd08882">
    <property type="entry name" value="RHO_alpha_C_MupW-like"/>
    <property type="match status" value="1"/>
</dbReference>
<organism evidence="9 10">
    <name type="scientific">Rhizorhabdus dicambivorans</name>
    <dbReference type="NCBI Taxonomy" id="1850238"/>
    <lineage>
        <taxon>Bacteria</taxon>
        <taxon>Pseudomonadati</taxon>
        <taxon>Pseudomonadota</taxon>
        <taxon>Alphaproteobacteria</taxon>
        <taxon>Sphingomonadales</taxon>
        <taxon>Sphingomonadaceae</taxon>
        <taxon>Rhizorhabdus</taxon>
    </lineage>
</organism>
<dbReference type="PRINTS" id="PR00090">
    <property type="entry name" value="RNGDIOXGNASE"/>
</dbReference>
<comment type="cofactor">
    <cofactor evidence="1">
        <name>Fe cation</name>
        <dbReference type="ChEBI" id="CHEBI:24875"/>
    </cofactor>
</comment>
<evidence type="ECO:0000256" key="7">
    <source>
        <dbReference type="ARBA" id="ARBA00023027"/>
    </source>
</evidence>
<dbReference type="SUPFAM" id="SSF55961">
    <property type="entry name" value="Bet v1-like"/>
    <property type="match status" value="1"/>
</dbReference>
<dbReference type="InterPro" id="IPR015881">
    <property type="entry name" value="ARHD_Rieske_2Fe_2S"/>
</dbReference>
<dbReference type="Gene3D" id="2.102.10.10">
    <property type="entry name" value="Rieske [2Fe-2S] iron-sulphur domain"/>
    <property type="match status" value="1"/>
</dbReference>
<dbReference type="AlphaFoldDB" id="A0A2A4FSZ7"/>
<dbReference type="KEGG" id="rdi:CMV14_05585"/>
<dbReference type="PROSITE" id="PS00570">
    <property type="entry name" value="RING_HYDROXYL_ALPHA"/>
    <property type="match status" value="1"/>
</dbReference>
<accession>A0A2A4FSZ7</accession>
<evidence type="ECO:0000256" key="6">
    <source>
        <dbReference type="ARBA" id="ARBA00023014"/>
    </source>
</evidence>
<dbReference type="GO" id="GO:0005506">
    <property type="term" value="F:iron ion binding"/>
    <property type="evidence" value="ECO:0007669"/>
    <property type="project" value="InterPro"/>
</dbReference>
<keyword evidence="10" id="KW-1185">Reference proteome</keyword>
<dbReference type="InterPro" id="IPR015879">
    <property type="entry name" value="Ring_hydroxy_dOase_asu_C_dom"/>
</dbReference>
<dbReference type="PROSITE" id="PS51296">
    <property type="entry name" value="RIESKE"/>
    <property type="match status" value="1"/>
</dbReference>
<evidence type="ECO:0000256" key="2">
    <source>
        <dbReference type="ARBA" id="ARBA00022714"/>
    </source>
</evidence>
<keyword evidence="6" id="KW-0411">Iron-sulfur</keyword>
<dbReference type="InterPro" id="IPR001663">
    <property type="entry name" value="Rng_hydr_dOase-A"/>
</dbReference>
<dbReference type="GO" id="GO:0051537">
    <property type="term" value="F:2 iron, 2 sulfur cluster binding"/>
    <property type="evidence" value="ECO:0007669"/>
    <property type="project" value="UniProtKB-KW"/>
</dbReference>
<evidence type="ECO:0000256" key="1">
    <source>
        <dbReference type="ARBA" id="ARBA00001962"/>
    </source>
</evidence>
<dbReference type="Pfam" id="PF00355">
    <property type="entry name" value="Rieske"/>
    <property type="match status" value="1"/>
</dbReference>
<keyword evidence="3" id="KW-0479">Metal-binding</keyword>
<evidence type="ECO:0000256" key="4">
    <source>
        <dbReference type="ARBA" id="ARBA00023002"/>
    </source>
</evidence>
<dbReference type="Gene3D" id="3.90.380.10">
    <property type="entry name" value="Naphthalene 1,2-dioxygenase Alpha Subunit, Chain A, domain 1"/>
    <property type="match status" value="1"/>
</dbReference>
<dbReference type="CDD" id="cd03469">
    <property type="entry name" value="Rieske_RO_Alpha_N"/>
    <property type="match status" value="1"/>
</dbReference>
<dbReference type="SUPFAM" id="SSF50022">
    <property type="entry name" value="ISP domain"/>
    <property type="match status" value="1"/>
</dbReference>
<dbReference type="Pfam" id="PF00848">
    <property type="entry name" value="Ring_hydroxyl_A"/>
    <property type="match status" value="2"/>
</dbReference>
<evidence type="ECO:0000313" key="10">
    <source>
        <dbReference type="Proteomes" id="UP000218934"/>
    </source>
</evidence>
<feature type="domain" description="Rieske" evidence="8">
    <location>
        <begin position="43"/>
        <end position="151"/>
    </location>
</feature>
<protein>
    <submittedName>
        <fullName evidence="9">(2Fe-2S)-binding protein</fullName>
    </submittedName>
</protein>
<sequence>MNEISKVTTAGSGAVRPDYVPADAYISPDYVKLEKERLWPRVWQIACREEEIPNPGDFYTYDIADESIAVVRKTDGTVAAYHNVCPHRGRRLTAGCGRMGKFHCKYHGWQWTLDGKPAEVVDRKDWGDLLQDGEITLQSVKVASWGGWLFINMDPDSESLEDHLGEAKTLLDPFEMDRMRYVWRKRITMPCNWKTAQEAFMEGYHVQTTHRQLLPYQDDYTFSRAFGKHAMFGYAPTALFGLPSPRISDQSGDMRKGLYEFNKEIWDTLKATTTDEMLAAGRRLMELPETANPFEIYVAFARFHREESEKAGRPWPAITPEQQMAAGTDWNIFPNLVFLQQPTNVLFYRARPNGDDPDSCIFEVNVLERFAPGAEPKNVEVEVADDWRKVDWGLILEQDFQNMEAVQKGMKSRAFKAARPSPVQEVEISNFHATLLAYLHGDR</sequence>
<dbReference type="PANTHER" id="PTHR43756">
    <property type="entry name" value="CHOLINE MONOOXYGENASE, CHLOROPLASTIC"/>
    <property type="match status" value="1"/>
</dbReference>
<dbReference type="EMBL" id="NWUF01000014">
    <property type="protein sequence ID" value="PCE41533.1"/>
    <property type="molecule type" value="Genomic_DNA"/>
</dbReference>
<dbReference type="InterPro" id="IPR036922">
    <property type="entry name" value="Rieske_2Fe-2S_sf"/>
</dbReference>
<keyword evidence="7" id="KW-0520">NAD</keyword>
<dbReference type="Proteomes" id="UP000218934">
    <property type="component" value="Unassembled WGS sequence"/>
</dbReference>
<evidence type="ECO:0000256" key="3">
    <source>
        <dbReference type="ARBA" id="ARBA00022723"/>
    </source>
</evidence>
<gene>
    <name evidence="9" type="ORF">COO09_14690</name>
</gene>
<dbReference type="InterPro" id="IPR017941">
    <property type="entry name" value="Rieske_2Fe-2S"/>
</dbReference>
<dbReference type="RefSeq" id="WP_066967813.1">
    <property type="nucleotide sequence ID" value="NZ_CP023449.1"/>
</dbReference>
<evidence type="ECO:0000313" key="9">
    <source>
        <dbReference type="EMBL" id="PCE41533.1"/>
    </source>
</evidence>
<dbReference type="PANTHER" id="PTHR43756:SF5">
    <property type="entry name" value="CHOLINE MONOOXYGENASE, CHLOROPLASTIC"/>
    <property type="match status" value="1"/>
</dbReference>
<proteinExistence type="predicted"/>
<comment type="caution">
    <text evidence="9">The sequence shown here is derived from an EMBL/GenBank/DDBJ whole genome shotgun (WGS) entry which is preliminary data.</text>
</comment>
<name>A0A2A4FSZ7_9SPHN</name>
<reference evidence="9 10" key="1">
    <citation type="submission" date="2017-09" db="EMBL/GenBank/DDBJ databases">
        <title>The Catabolism of 3,6-Dichlorosalicylic acid is Initiated by the Cytochrome P450 Monooxygenase DsmABC in Rhizorhabdus dicambivorans Ndbn-20.</title>
        <authorList>
            <person name="Na L."/>
        </authorList>
    </citation>
    <scope>NUCLEOTIDE SEQUENCE [LARGE SCALE GENOMIC DNA]</scope>
    <source>
        <strain evidence="9 10">Ndbn-20m</strain>
    </source>
</reference>